<sequence length="167" mass="18932">MKEIKASLASAYRDSVEKTDRWVVAISAGILGYISNSYSSENYSKAGEFIFELSTGLVLAGLILGFLKLLGNAKLYWKNYCFLESKDNKEGIIQQFRDGASSMIWMDLPINREEANYIISELGEGEKTHQKDYMKLHDRVEGYAKWRSFTILIGFIGLIISMIYLAS</sequence>
<feature type="transmembrane region" description="Helical" evidence="1">
    <location>
        <begin position="50"/>
        <end position="70"/>
    </location>
</feature>
<dbReference type="EMBL" id="CP001707">
    <property type="protein sequence ID" value="ACV26742.1"/>
    <property type="molecule type" value="Genomic_DNA"/>
</dbReference>
<organism evidence="2 3">
    <name type="scientific">Kangiella koreensis (strain DSM 16069 / JCM 12317 / KCTC 12182 / SW-125)</name>
    <dbReference type="NCBI Taxonomy" id="523791"/>
    <lineage>
        <taxon>Bacteria</taxon>
        <taxon>Pseudomonadati</taxon>
        <taxon>Pseudomonadota</taxon>
        <taxon>Gammaproteobacteria</taxon>
        <taxon>Kangiellales</taxon>
        <taxon>Kangiellaceae</taxon>
        <taxon>Kangiella</taxon>
    </lineage>
</organism>
<dbReference type="KEGG" id="kko:Kkor_1329"/>
<evidence type="ECO:0000313" key="3">
    <source>
        <dbReference type="Proteomes" id="UP000001231"/>
    </source>
</evidence>
<proteinExistence type="predicted"/>
<keyword evidence="1" id="KW-0812">Transmembrane</keyword>
<dbReference type="Proteomes" id="UP000001231">
    <property type="component" value="Chromosome"/>
</dbReference>
<keyword evidence="1" id="KW-1133">Transmembrane helix</keyword>
<feature type="transmembrane region" description="Helical" evidence="1">
    <location>
        <begin position="21"/>
        <end position="38"/>
    </location>
</feature>
<feature type="transmembrane region" description="Helical" evidence="1">
    <location>
        <begin position="149"/>
        <end position="166"/>
    </location>
</feature>
<gene>
    <name evidence="2" type="ordered locus">Kkor_1329</name>
</gene>
<protein>
    <submittedName>
        <fullName evidence="2">Uncharacterized protein</fullName>
    </submittedName>
</protein>
<dbReference type="InParanoid" id="C7RBV0"/>
<evidence type="ECO:0000313" key="2">
    <source>
        <dbReference type="EMBL" id="ACV26742.1"/>
    </source>
</evidence>
<dbReference type="AlphaFoldDB" id="C7RBV0"/>
<accession>C7RBV0</accession>
<keyword evidence="1" id="KW-0472">Membrane</keyword>
<evidence type="ECO:0000256" key="1">
    <source>
        <dbReference type="SAM" id="Phobius"/>
    </source>
</evidence>
<reference evidence="2 3" key="1">
    <citation type="journal article" date="2009" name="Stand. Genomic Sci.">
        <title>Complete genome sequence of Kangiella koreensis type strain (SW-125).</title>
        <authorList>
            <person name="Han C."/>
            <person name="Sikorski J."/>
            <person name="Lapidus A."/>
            <person name="Nolan M."/>
            <person name="Glavina Del Rio T."/>
            <person name="Tice H."/>
            <person name="Cheng J.F."/>
            <person name="Lucas S."/>
            <person name="Chen F."/>
            <person name="Copeland A."/>
            <person name="Ivanova N."/>
            <person name="Mavromatis K."/>
            <person name="Ovchinnikova G."/>
            <person name="Pati A."/>
            <person name="Bruce D."/>
            <person name="Goodwin L."/>
            <person name="Pitluck S."/>
            <person name="Chen A."/>
            <person name="Palaniappan K."/>
            <person name="Land M."/>
            <person name="Hauser L."/>
            <person name="Chang Y.J."/>
            <person name="Jeffries C.D."/>
            <person name="Chain P."/>
            <person name="Saunders E."/>
            <person name="Brettin T."/>
            <person name="Goker M."/>
            <person name="Tindall B.J."/>
            <person name="Bristow J."/>
            <person name="Eisen J.A."/>
            <person name="Markowitz V."/>
            <person name="Hugenholtz P."/>
            <person name="Kyrpides N.C."/>
            <person name="Klenk H.P."/>
            <person name="Detter J.C."/>
        </authorList>
    </citation>
    <scope>NUCLEOTIDE SEQUENCE [LARGE SCALE GENOMIC DNA]</scope>
    <source>
        <strain evidence="3">DSM 16069 / KCTC 12182 / SW-125</strain>
    </source>
</reference>
<keyword evidence="3" id="KW-1185">Reference proteome</keyword>
<dbReference type="HOGENOM" id="CLU_1592372_0_0_6"/>
<name>C7RBV0_KANKD</name>
<dbReference type="RefSeq" id="WP_012801256.1">
    <property type="nucleotide sequence ID" value="NC_013166.1"/>
</dbReference>